<protein>
    <submittedName>
        <fullName evidence="2">Uncharacterized protein</fullName>
    </submittedName>
</protein>
<organism evidence="2 3">
    <name type="scientific">Penstemon smallii</name>
    <dbReference type="NCBI Taxonomy" id="265156"/>
    <lineage>
        <taxon>Eukaryota</taxon>
        <taxon>Viridiplantae</taxon>
        <taxon>Streptophyta</taxon>
        <taxon>Embryophyta</taxon>
        <taxon>Tracheophyta</taxon>
        <taxon>Spermatophyta</taxon>
        <taxon>Magnoliopsida</taxon>
        <taxon>eudicotyledons</taxon>
        <taxon>Gunneridae</taxon>
        <taxon>Pentapetalae</taxon>
        <taxon>asterids</taxon>
        <taxon>lamiids</taxon>
        <taxon>Lamiales</taxon>
        <taxon>Plantaginaceae</taxon>
        <taxon>Cheloneae</taxon>
        <taxon>Penstemon</taxon>
    </lineage>
</organism>
<evidence type="ECO:0000313" key="2">
    <source>
        <dbReference type="EMBL" id="KAL3820308.1"/>
    </source>
</evidence>
<keyword evidence="1" id="KW-0472">Membrane</keyword>
<evidence type="ECO:0000256" key="1">
    <source>
        <dbReference type="SAM" id="Phobius"/>
    </source>
</evidence>
<gene>
    <name evidence="2" type="ORF">ACJIZ3_006213</name>
</gene>
<comment type="caution">
    <text evidence="2">The sequence shown here is derived from an EMBL/GenBank/DDBJ whole genome shotgun (WGS) entry which is preliminary data.</text>
</comment>
<keyword evidence="1" id="KW-1133">Transmembrane helix</keyword>
<proteinExistence type="predicted"/>
<dbReference type="AlphaFoldDB" id="A0ABD3S769"/>
<sequence>MLIICYFFINIVILILIMKHDSYIPMPLYIIFHSLS</sequence>
<name>A0ABD3S769_9LAMI</name>
<reference evidence="2 3" key="1">
    <citation type="submission" date="2024-12" db="EMBL/GenBank/DDBJ databases">
        <title>The unique morphological basis and parallel evolutionary history of personate flowers in Penstemon.</title>
        <authorList>
            <person name="Depatie T.H."/>
            <person name="Wessinger C.A."/>
        </authorList>
    </citation>
    <scope>NUCLEOTIDE SEQUENCE [LARGE SCALE GENOMIC DNA]</scope>
    <source>
        <strain evidence="2">WTNN_2</strain>
        <tissue evidence="2">Leaf</tissue>
    </source>
</reference>
<feature type="transmembrane region" description="Helical" evidence="1">
    <location>
        <begin position="6"/>
        <end position="32"/>
    </location>
</feature>
<keyword evidence="1" id="KW-0812">Transmembrane</keyword>
<accession>A0ABD3S769</accession>
<dbReference type="EMBL" id="JBJXBP010000007">
    <property type="protein sequence ID" value="KAL3820308.1"/>
    <property type="molecule type" value="Genomic_DNA"/>
</dbReference>
<dbReference type="Proteomes" id="UP001634393">
    <property type="component" value="Unassembled WGS sequence"/>
</dbReference>
<keyword evidence="3" id="KW-1185">Reference proteome</keyword>
<evidence type="ECO:0000313" key="3">
    <source>
        <dbReference type="Proteomes" id="UP001634393"/>
    </source>
</evidence>